<reference evidence="3 4" key="1">
    <citation type="submission" date="2018-08" db="EMBL/GenBank/DDBJ databases">
        <title>A genome reference for cultivated species of the human gut microbiota.</title>
        <authorList>
            <person name="Zou Y."/>
            <person name="Xue W."/>
            <person name="Luo G."/>
        </authorList>
    </citation>
    <scope>NUCLEOTIDE SEQUENCE [LARGE SCALE GENOMIC DNA]</scope>
    <source>
        <strain evidence="3 4">OM08-17AT</strain>
    </source>
</reference>
<proteinExistence type="predicted"/>
<reference evidence="2 5" key="2">
    <citation type="submission" date="2018-08" db="EMBL/GenBank/DDBJ databases">
        <title>Murine metabolic-syndrome-specific gut microbial biobank.</title>
        <authorList>
            <person name="Liu C."/>
        </authorList>
    </citation>
    <scope>NUCLEOTIDE SEQUENCE [LARGE SCALE GENOMIC DNA]</scope>
    <source>
        <strain evidence="2 5">1XD21-27</strain>
    </source>
</reference>
<evidence type="ECO:0000313" key="4">
    <source>
        <dbReference type="Proteomes" id="UP000261016"/>
    </source>
</evidence>
<dbReference type="Proteomes" id="UP000481807">
    <property type="component" value="Unassembled WGS sequence"/>
</dbReference>
<dbReference type="EMBL" id="QXWP01000006">
    <property type="protein sequence ID" value="NBH31447.1"/>
    <property type="molecule type" value="Genomic_DNA"/>
</dbReference>
<dbReference type="InterPro" id="IPR005877">
    <property type="entry name" value="YSIRK_signal_dom"/>
</dbReference>
<keyword evidence="1" id="KW-0732">Signal</keyword>
<sequence length="54" mass="6148">MKHPRKDNQENKKINYFSIRKLKGYGVTSITIASLYLLFGHSNIANAAEINQPN</sequence>
<protein>
    <submittedName>
        <fullName evidence="3">YSIRK-type signal peptide-containing protein</fullName>
    </submittedName>
</protein>
<gene>
    <name evidence="2" type="ORF">D3Z30_10690</name>
    <name evidence="3" type="ORF">DXC19_11775</name>
</gene>
<accession>A0A8B2ZHS1</accession>
<evidence type="ECO:0000313" key="3">
    <source>
        <dbReference type="EMBL" id="RGM27963.1"/>
    </source>
</evidence>
<dbReference type="NCBIfam" id="TIGR01168">
    <property type="entry name" value="YSIRK_signal"/>
    <property type="match status" value="1"/>
</dbReference>
<dbReference type="RefSeq" id="WP_080947557.1">
    <property type="nucleotide sequence ID" value="NZ_CABMFV010000010.1"/>
</dbReference>
<organism evidence="3 4">
    <name type="scientific">Staphylococcus warneri</name>
    <dbReference type="NCBI Taxonomy" id="1292"/>
    <lineage>
        <taxon>Bacteria</taxon>
        <taxon>Bacillati</taxon>
        <taxon>Bacillota</taxon>
        <taxon>Bacilli</taxon>
        <taxon>Bacillales</taxon>
        <taxon>Staphylococcaceae</taxon>
        <taxon>Staphylococcus</taxon>
    </lineage>
</organism>
<evidence type="ECO:0000313" key="5">
    <source>
        <dbReference type="Proteomes" id="UP000481807"/>
    </source>
</evidence>
<dbReference type="Proteomes" id="UP000261016">
    <property type="component" value="Unassembled WGS sequence"/>
</dbReference>
<evidence type="ECO:0000256" key="1">
    <source>
        <dbReference type="ARBA" id="ARBA00022729"/>
    </source>
</evidence>
<dbReference type="EMBL" id="QSTD01000010">
    <property type="protein sequence ID" value="RGM27963.1"/>
    <property type="molecule type" value="Genomic_DNA"/>
</dbReference>
<dbReference type="AlphaFoldDB" id="A0A8B2ZHS1"/>
<name>A0A8B2ZHS1_STAWA</name>
<evidence type="ECO:0000313" key="2">
    <source>
        <dbReference type="EMBL" id="NBH31447.1"/>
    </source>
</evidence>
<comment type="caution">
    <text evidence="3">The sequence shown here is derived from an EMBL/GenBank/DDBJ whole genome shotgun (WGS) entry which is preliminary data.</text>
</comment>